<reference evidence="1 2" key="1">
    <citation type="submission" date="2017-11" db="EMBL/GenBank/DDBJ databases">
        <title>Bacillus camelliae sp. nov., isolated from pu'er tea.</title>
        <authorList>
            <person name="Niu L."/>
        </authorList>
    </citation>
    <scope>NUCLEOTIDE SEQUENCE [LARGE SCALE GENOMIC DNA]</scope>
    <source>
        <strain evidence="1 2">7578-1</strain>
    </source>
</reference>
<name>A0A2N3LNV4_9BACI</name>
<sequence>MFLRPFQFTLIEMVFYFAKIVMELINHLLKKGVATMILFDQEISDDFPSFYSKVRLSDNQIKSLLQKYLEFDTVISIKVTIEETIRLTGMEAITLIMCQLKRNKVIELIHHLYLIDKRNSDTIEYLKFIILGIILNHKY</sequence>
<comment type="caution">
    <text evidence="1">The sequence shown here is derived from an EMBL/GenBank/DDBJ whole genome shotgun (WGS) entry which is preliminary data.</text>
</comment>
<evidence type="ECO:0000313" key="1">
    <source>
        <dbReference type="EMBL" id="PKR86265.1"/>
    </source>
</evidence>
<protein>
    <submittedName>
        <fullName evidence="1">Uncharacterized protein</fullName>
    </submittedName>
</protein>
<evidence type="ECO:0000313" key="2">
    <source>
        <dbReference type="Proteomes" id="UP000233440"/>
    </source>
</evidence>
<accession>A0A2N3LNV4</accession>
<organism evidence="1 2">
    <name type="scientific">Heyndrickxia camelliae</name>
    <dbReference type="NCBI Taxonomy" id="1707093"/>
    <lineage>
        <taxon>Bacteria</taxon>
        <taxon>Bacillati</taxon>
        <taxon>Bacillota</taxon>
        <taxon>Bacilli</taxon>
        <taxon>Bacillales</taxon>
        <taxon>Bacillaceae</taxon>
        <taxon>Heyndrickxia</taxon>
    </lineage>
</organism>
<keyword evidence="2" id="KW-1185">Reference proteome</keyword>
<dbReference type="Proteomes" id="UP000233440">
    <property type="component" value="Unassembled WGS sequence"/>
</dbReference>
<dbReference type="EMBL" id="PIQO01000002">
    <property type="protein sequence ID" value="PKR86265.1"/>
    <property type="molecule type" value="Genomic_DNA"/>
</dbReference>
<gene>
    <name evidence="1" type="ORF">CWO92_03970</name>
</gene>
<dbReference type="AlphaFoldDB" id="A0A2N3LNV4"/>
<proteinExistence type="predicted"/>